<dbReference type="InterPro" id="IPR000757">
    <property type="entry name" value="Beta-glucanase-like"/>
</dbReference>
<dbReference type="RefSeq" id="WP_181418663.1">
    <property type="nucleotide sequence ID" value="NZ_QJTE01000006.1"/>
</dbReference>
<reference evidence="4 5" key="1">
    <citation type="submission" date="2018-06" db="EMBL/GenBank/DDBJ databases">
        <title>Genomic Encyclopedia of Type Strains, Phase III (KMG-III): the genomes of soil and plant-associated and newly described type strains.</title>
        <authorList>
            <person name="Whitman W."/>
        </authorList>
    </citation>
    <scope>NUCLEOTIDE SEQUENCE [LARGE SCALE GENOMIC DNA]</scope>
    <source>
        <strain evidence="4 5">CECT 9025</strain>
    </source>
</reference>
<dbReference type="Proteomes" id="UP000248311">
    <property type="component" value="Unassembled WGS sequence"/>
</dbReference>
<evidence type="ECO:0000313" key="5">
    <source>
        <dbReference type="Proteomes" id="UP000248311"/>
    </source>
</evidence>
<evidence type="ECO:0000256" key="1">
    <source>
        <dbReference type="ARBA" id="ARBA00006865"/>
    </source>
</evidence>
<dbReference type="Pfam" id="PF00722">
    <property type="entry name" value="Glyco_hydro_16"/>
    <property type="match status" value="1"/>
</dbReference>
<feature type="compositionally biased region" description="Low complexity" evidence="2">
    <location>
        <begin position="1"/>
        <end position="10"/>
    </location>
</feature>
<dbReference type="CDD" id="cd08023">
    <property type="entry name" value="GH16_laminarinase_like"/>
    <property type="match status" value="1"/>
</dbReference>
<dbReference type="InterPro" id="IPR011049">
    <property type="entry name" value="Serralysin-like_metalloprot_C"/>
</dbReference>
<dbReference type="SUPFAM" id="SSF51120">
    <property type="entry name" value="beta-Roll"/>
    <property type="match status" value="1"/>
</dbReference>
<keyword evidence="5" id="KW-1185">Reference proteome</keyword>
<dbReference type="AlphaFoldDB" id="A0A318SSM4"/>
<dbReference type="SUPFAM" id="SSF49899">
    <property type="entry name" value="Concanavalin A-like lectins/glucanases"/>
    <property type="match status" value="1"/>
</dbReference>
<dbReference type="Pfam" id="PF00353">
    <property type="entry name" value="HemolysinCabind"/>
    <property type="match status" value="2"/>
</dbReference>
<comment type="caution">
    <text evidence="4">The sequence shown here is derived from an EMBL/GenBank/DDBJ whole genome shotgun (WGS) entry which is preliminary data.</text>
</comment>
<dbReference type="InterPro" id="IPR013320">
    <property type="entry name" value="ConA-like_dom_sf"/>
</dbReference>
<comment type="similarity">
    <text evidence="1">Belongs to the glycosyl hydrolase 16 family.</text>
</comment>
<accession>A0A318SSM4</accession>
<dbReference type="Gene3D" id="2.60.120.200">
    <property type="match status" value="1"/>
</dbReference>
<dbReference type="PANTHER" id="PTHR10963">
    <property type="entry name" value="GLYCOSYL HYDROLASE-RELATED"/>
    <property type="match status" value="1"/>
</dbReference>
<dbReference type="PANTHER" id="PTHR10963:SF55">
    <property type="entry name" value="GLYCOSIDE HYDROLASE FAMILY 16 PROTEIN"/>
    <property type="match status" value="1"/>
</dbReference>
<dbReference type="InterPro" id="IPR018511">
    <property type="entry name" value="Hemolysin-typ_Ca-bd_CS"/>
</dbReference>
<feature type="region of interest" description="Disordered" evidence="2">
    <location>
        <begin position="1"/>
        <end position="45"/>
    </location>
</feature>
<dbReference type="PROSITE" id="PS00330">
    <property type="entry name" value="HEMOLYSIN_CALCIUM"/>
    <property type="match status" value="3"/>
</dbReference>
<organism evidence="4 5">
    <name type="scientific">Pseudoroseicyclus aestuarii</name>
    <dbReference type="NCBI Taxonomy" id="1795041"/>
    <lineage>
        <taxon>Bacteria</taxon>
        <taxon>Pseudomonadati</taxon>
        <taxon>Pseudomonadota</taxon>
        <taxon>Alphaproteobacteria</taxon>
        <taxon>Rhodobacterales</taxon>
        <taxon>Paracoccaceae</taxon>
        <taxon>Pseudoroseicyclus</taxon>
    </lineage>
</organism>
<protein>
    <submittedName>
        <fullName evidence="4">Glycosyl hydrolase family 16</fullName>
    </submittedName>
</protein>
<proteinExistence type="inferred from homology"/>
<evidence type="ECO:0000259" key="3">
    <source>
        <dbReference type="PROSITE" id="PS51762"/>
    </source>
</evidence>
<name>A0A318SSM4_9RHOB</name>
<dbReference type="GO" id="GO:0004553">
    <property type="term" value="F:hydrolase activity, hydrolyzing O-glycosyl compounds"/>
    <property type="evidence" value="ECO:0007669"/>
    <property type="project" value="InterPro"/>
</dbReference>
<dbReference type="PROSITE" id="PS51762">
    <property type="entry name" value="GH16_2"/>
    <property type="match status" value="1"/>
</dbReference>
<dbReference type="EMBL" id="QJTE01000006">
    <property type="protein sequence ID" value="PYE81396.1"/>
    <property type="molecule type" value="Genomic_DNA"/>
</dbReference>
<evidence type="ECO:0000256" key="2">
    <source>
        <dbReference type="SAM" id="MobiDB-lite"/>
    </source>
</evidence>
<dbReference type="GO" id="GO:0005509">
    <property type="term" value="F:calcium ion binding"/>
    <property type="evidence" value="ECO:0007669"/>
    <property type="project" value="InterPro"/>
</dbReference>
<dbReference type="InterPro" id="IPR001343">
    <property type="entry name" value="Hemolysn_Ca-bd"/>
</dbReference>
<sequence>MTLPSRSLAAPPLPRRPYAGPETPLDGLPLATGLDAPESSPPQRVVDGRTYTLAFGDEFDAPDPARFWAGFGKGGVWTTSFSPHLDDTRSIAANNELQHYIDPDAEDLPNPFTVQDGSLMIRATPLTPEQQALSGGQPYGSGMISSELSHSMRHGFIELRADVPDERGLWSAFWLLPSDGDWSAEVDLAEVLGGEAGTLHQNVWESGDPDASLALETGAGTGFHTYGLHWTETHLQWYFDGELVRETEAVIDEDMYLILNLAVGGWAEIPDDSTDFSDGLRIDYVRVYVPDESGGCGTALPLQGERGGGTLADDVLNGSRWGDVLNGLAGEDRIFGKGGGDRITGGSGVDRLFGQEGQDALLGGAGADHLVGGTGEDRLQGGTGTDHIWGGSYGADGARDVFVFAPGDGRDYIHDFEPGLDVIELAALAADPARILAHAEDKGWALRLDLAAAGAQEGDALYLAGVSAAQLGAESFQTGPATLLS</sequence>
<gene>
    <name evidence="4" type="ORF">DFP88_10675</name>
</gene>
<dbReference type="GO" id="GO:0005975">
    <property type="term" value="P:carbohydrate metabolic process"/>
    <property type="evidence" value="ECO:0007669"/>
    <property type="project" value="InterPro"/>
</dbReference>
<dbReference type="InterPro" id="IPR050546">
    <property type="entry name" value="Glycosyl_Hydrlase_16"/>
</dbReference>
<evidence type="ECO:0000313" key="4">
    <source>
        <dbReference type="EMBL" id="PYE81396.1"/>
    </source>
</evidence>
<dbReference type="Gene3D" id="2.150.10.10">
    <property type="entry name" value="Serralysin-like metalloprotease, C-terminal"/>
    <property type="match status" value="1"/>
</dbReference>
<feature type="domain" description="GH16" evidence="3">
    <location>
        <begin position="34"/>
        <end position="293"/>
    </location>
</feature>
<keyword evidence="4" id="KW-0378">Hydrolase</keyword>
<dbReference type="PRINTS" id="PR00313">
    <property type="entry name" value="CABNDNGRPT"/>
</dbReference>